<dbReference type="eggNOG" id="arCOG00562">
    <property type="taxonomic scope" value="Archaea"/>
</dbReference>
<keyword evidence="3" id="KW-0808">Transferase</keyword>
<feature type="transmembrane region" description="Helical" evidence="1">
    <location>
        <begin position="67"/>
        <end position="85"/>
    </location>
</feature>
<feature type="transmembrane region" description="Helical" evidence="1">
    <location>
        <begin position="372"/>
        <end position="389"/>
    </location>
</feature>
<feature type="transmembrane region" description="Helical" evidence="1">
    <location>
        <begin position="213"/>
        <end position="233"/>
    </location>
</feature>
<dbReference type="EMBL" id="CP000780">
    <property type="protein sequence ID" value="ABS55215.1"/>
    <property type="molecule type" value="Genomic_DNA"/>
</dbReference>
<dbReference type="OrthoDB" id="313515at2157"/>
<dbReference type="STRING" id="456442.Mboo_0697"/>
<evidence type="ECO:0000256" key="1">
    <source>
        <dbReference type="SAM" id="Phobius"/>
    </source>
</evidence>
<reference evidence="4" key="1">
    <citation type="journal article" date="2015" name="Microbiology">
        <title>Genome of Methanoregula boonei 6A8 reveals adaptations to oligotrophic peatland environments.</title>
        <authorList>
            <person name="Braeuer S."/>
            <person name="Cadillo-Quiroz H."/>
            <person name="Kyrpides N."/>
            <person name="Woyke T."/>
            <person name="Goodwin L."/>
            <person name="Detter C."/>
            <person name="Podell S."/>
            <person name="Yavitt J.B."/>
            <person name="Zinder S.H."/>
        </authorList>
    </citation>
    <scope>NUCLEOTIDE SEQUENCE [LARGE SCALE GENOMIC DNA]</scope>
    <source>
        <strain evidence="4">DSM 21154 / JCM 14090 / 6A8</strain>
    </source>
</reference>
<dbReference type="GO" id="GO:0016740">
    <property type="term" value="F:transferase activity"/>
    <property type="evidence" value="ECO:0007669"/>
    <property type="project" value="UniProtKB-KW"/>
</dbReference>
<accession>A7I654</accession>
<dbReference type="PANTHER" id="PTHR41710:SF2">
    <property type="entry name" value="GLYCOSYL TRANSFERASE FAMILY 39_83 DOMAIN-CONTAINING PROTEIN"/>
    <property type="match status" value="1"/>
</dbReference>
<dbReference type="GeneID" id="5411551"/>
<dbReference type="InterPro" id="IPR038731">
    <property type="entry name" value="RgtA/B/C-like"/>
</dbReference>
<feature type="transmembrane region" description="Helical" evidence="1">
    <location>
        <begin position="396"/>
        <end position="416"/>
    </location>
</feature>
<feature type="transmembrane region" description="Helical" evidence="1">
    <location>
        <begin position="117"/>
        <end position="136"/>
    </location>
</feature>
<dbReference type="InterPro" id="IPR019962">
    <property type="entry name" value="CHP03663"/>
</dbReference>
<keyword evidence="1" id="KW-0812">Transmembrane</keyword>
<dbReference type="KEGG" id="mbn:Mboo_0697"/>
<feature type="transmembrane region" description="Helical" evidence="1">
    <location>
        <begin position="347"/>
        <end position="366"/>
    </location>
</feature>
<dbReference type="Pfam" id="PF13231">
    <property type="entry name" value="PMT_2"/>
    <property type="match status" value="1"/>
</dbReference>
<evidence type="ECO:0000259" key="2">
    <source>
        <dbReference type="Pfam" id="PF13231"/>
    </source>
</evidence>
<dbReference type="PANTHER" id="PTHR41710">
    <property type="entry name" value="GLYCOSYL TRANSFERASE, FAMILY 39"/>
    <property type="match status" value="1"/>
</dbReference>
<name>A7I654_METB6</name>
<dbReference type="RefSeq" id="WP_012106237.1">
    <property type="nucleotide sequence ID" value="NC_009712.1"/>
</dbReference>
<keyword evidence="1" id="KW-1133">Transmembrane helix</keyword>
<feature type="transmembrane region" description="Helical" evidence="1">
    <location>
        <begin position="92"/>
        <end position="111"/>
    </location>
</feature>
<keyword evidence="1" id="KW-0472">Membrane</keyword>
<feature type="transmembrane region" description="Helical" evidence="1">
    <location>
        <begin position="20"/>
        <end position="36"/>
    </location>
</feature>
<evidence type="ECO:0000313" key="3">
    <source>
        <dbReference type="EMBL" id="ABS55215.1"/>
    </source>
</evidence>
<dbReference type="Proteomes" id="UP000002408">
    <property type="component" value="Chromosome"/>
</dbReference>
<gene>
    <name evidence="3" type="ordered locus">Mboo_0697</name>
</gene>
<protein>
    <submittedName>
        <fullName evidence="3">Glycosyl transferase, family 39</fullName>
    </submittedName>
</protein>
<dbReference type="AlphaFoldDB" id="A7I654"/>
<organism evidence="3 4">
    <name type="scientific">Methanoregula boonei (strain DSM 21154 / JCM 14090 / 6A8)</name>
    <dbReference type="NCBI Taxonomy" id="456442"/>
    <lineage>
        <taxon>Archaea</taxon>
        <taxon>Methanobacteriati</taxon>
        <taxon>Methanobacteriota</taxon>
        <taxon>Stenosarchaea group</taxon>
        <taxon>Methanomicrobia</taxon>
        <taxon>Methanomicrobiales</taxon>
        <taxon>Methanoregulaceae</taxon>
        <taxon>Methanoregula</taxon>
    </lineage>
</organism>
<feature type="transmembrane region" description="Helical" evidence="1">
    <location>
        <begin position="185"/>
        <end position="201"/>
    </location>
</feature>
<feature type="transmembrane region" description="Helical" evidence="1">
    <location>
        <begin position="143"/>
        <end position="160"/>
    </location>
</feature>
<keyword evidence="4" id="KW-1185">Reference proteome</keyword>
<evidence type="ECO:0000313" key="4">
    <source>
        <dbReference type="Proteomes" id="UP000002408"/>
    </source>
</evidence>
<dbReference type="NCBIfam" id="TIGR03663">
    <property type="entry name" value="flippase activity-associated protein Agl23"/>
    <property type="match status" value="1"/>
</dbReference>
<feature type="domain" description="Glycosyltransferase RgtA/B/C/D-like" evidence="2">
    <location>
        <begin position="68"/>
        <end position="226"/>
    </location>
</feature>
<proteinExistence type="predicted"/>
<dbReference type="HOGENOM" id="CLU_021313_0_0_2"/>
<feature type="transmembrane region" description="Helical" evidence="1">
    <location>
        <begin position="272"/>
        <end position="299"/>
    </location>
</feature>
<sequence>MEKAAFFSDKIKHIFTFERLFLLVFLVAIVLRFWHLDLKLFHHDEAIHSWFSFTLLTKGTWIYDPSYHGPFLYYITAGMFSLFGASDLVARLAPALFGTLLIPLVYCIYRLGYITKAQTLVVALFLAISPDMVYFSRFLRHDIFMLFFTMLLLVALLYYFERGQLRYVLIGALAAGGALCCKEEMPFILLIFITFFGFAIWRKRISLPPQWKYDLLIGLLVITAVLVAFYSAFGMHPETLVGQNFQVNTTGWYQAVDHWVSMSDEQRLGGPFYFYIPLYLLYEVPIFLLAIVGTLQFIVTDSGLILAGRRLKNWISTRQFELSVGDLAATSRDQLKCSRTASYKSDFFFQLCIYWMILTMAFYAYVGEKVPWLIIHQLLPMSFVAVYKLNWQKVAFALIGCLFLALMTWHVAFIPADINEPIVQVQNSEDLRSVMGIIDNSSHVVLASQDYWPLPWYYRGDRWNKITFYGQKEDIATLTAEHPDTIILHDAESYDSIPGYDKQTYKLDYWFSFYDNQDRLLDYYFHRDGTMGSINLDVFTRDR</sequence>